<gene>
    <name evidence="13" type="primary">thrB</name>
    <name evidence="16" type="ORF">J2Z34_001376</name>
</gene>
<evidence type="ECO:0000256" key="12">
    <source>
        <dbReference type="ARBA" id="ARBA00049954"/>
    </source>
</evidence>
<dbReference type="InterPro" id="IPR020568">
    <property type="entry name" value="Ribosomal_Su5_D2-typ_SF"/>
</dbReference>
<comment type="subcellular location">
    <subcellularLocation>
        <location evidence="13">Cytoplasm</location>
    </subcellularLocation>
</comment>
<evidence type="ECO:0000256" key="9">
    <source>
        <dbReference type="ARBA" id="ARBA00022777"/>
    </source>
</evidence>
<dbReference type="SUPFAM" id="SSF55060">
    <property type="entry name" value="GHMP Kinase, C-terminal domain"/>
    <property type="match status" value="1"/>
</dbReference>
<evidence type="ECO:0000256" key="10">
    <source>
        <dbReference type="ARBA" id="ARBA00022840"/>
    </source>
</evidence>
<dbReference type="NCBIfam" id="TIGR00191">
    <property type="entry name" value="thrB"/>
    <property type="match status" value="1"/>
</dbReference>
<evidence type="ECO:0000313" key="17">
    <source>
        <dbReference type="Proteomes" id="UP001519271"/>
    </source>
</evidence>
<keyword evidence="17" id="KW-1185">Reference proteome</keyword>
<feature type="domain" description="GHMP kinase C-terminal" evidence="15">
    <location>
        <begin position="204"/>
        <end position="276"/>
    </location>
</feature>
<dbReference type="EMBL" id="JAGGKC010000009">
    <property type="protein sequence ID" value="MBP1918896.1"/>
    <property type="molecule type" value="Genomic_DNA"/>
</dbReference>
<keyword evidence="7 13" id="KW-0791">Threonine biosynthesis</keyword>
<reference evidence="16 17" key="1">
    <citation type="submission" date="2021-03" db="EMBL/GenBank/DDBJ databases">
        <title>Genomic Encyclopedia of Type Strains, Phase IV (KMG-IV): sequencing the most valuable type-strain genomes for metagenomic binning, comparative biology and taxonomic classification.</title>
        <authorList>
            <person name="Goeker M."/>
        </authorList>
    </citation>
    <scope>NUCLEOTIDE SEQUENCE [LARGE SCALE GENOMIC DNA]</scope>
    <source>
        <strain evidence="16 17">DSM 6139</strain>
    </source>
</reference>
<dbReference type="InterPro" id="IPR014721">
    <property type="entry name" value="Ribsml_uS5_D2-typ_fold_subgr"/>
</dbReference>
<dbReference type="SUPFAM" id="SSF54211">
    <property type="entry name" value="Ribosomal protein S5 domain 2-like"/>
    <property type="match status" value="1"/>
</dbReference>
<evidence type="ECO:0000256" key="5">
    <source>
        <dbReference type="ARBA" id="ARBA00022605"/>
    </source>
</evidence>
<keyword evidence="9 13" id="KW-0418">Kinase</keyword>
<dbReference type="PIRSF" id="PIRSF000676">
    <property type="entry name" value="Homoser_kin"/>
    <property type="match status" value="1"/>
</dbReference>
<evidence type="ECO:0000256" key="4">
    <source>
        <dbReference type="ARBA" id="ARBA00017858"/>
    </source>
</evidence>
<dbReference type="PRINTS" id="PR00958">
    <property type="entry name" value="HOMSERKINASE"/>
</dbReference>
<keyword evidence="13" id="KW-0963">Cytoplasm</keyword>
<evidence type="ECO:0000256" key="6">
    <source>
        <dbReference type="ARBA" id="ARBA00022679"/>
    </source>
</evidence>
<dbReference type="PROSITE" id="PS00627">
    <property type="entry name" value="GHMP_KINASES_ATP"/>
    <property type="match status" value="1"/>
</dbReference>
<evidence type="ECO:0000256" key="7">
    <source>
        <dbReference type="ARBA" id="ARBA00022697"/>
    </source>
</evidence>
<dbReference type="Pfam" id="PF00288">
    <property type="entry name" value="GHMP_kinases_N"/>
    <property type="match status" value="1"/>
</dbReference>
<evidence type="ECO:0000256" key="13">
    <source>
        <dbReference type="HAMAP-Rule" id="MF_00384"/>
    </source>
</evidence>
<accession>A0ABS4G2X9</accession>
<keyword evidence="10 13" id="KW-0067">ATP-binding</keyword>
<dbReference type="Proteomes" id="UP001519271">
    <property type="component" value="Unassembled WGS sequence"/>
</dbReference>
<dbReference type="InterPro" id="IPR000870">
    <property type="entry name" value="Homoserine_kinase"/>
</dbReference>
<dbReference type="InterPro" id="IPR006204">
    <property type="entry name" value="GHMP_kinase_N_dom"/>
</dbReference>
<evidence type="ECO:0000256" key="3">
    <source>
        <dbReference type="ARBA" id="ARBA00012078"/>
    </source>
</evidence>
<comment type="catalytic activity">
    <reaction evidence="11 13">
        <text>L-homoserine + ATP = O-phospho-L-homoserine + ADP + H(+)</text>
        <dbReference type="Rhea" id="RHEA:13985"/>
        <dbReference type="ChEBI" id="CHEBI:15378"/>
        <dbReference type="ChEBI" id="CHEBI:30616"/>
        <dbReference type="ChEBI" id="CHEBI:57476"/>
        <dbReference type="ChEBI" id="CHEBI:57590"/>
        <dbReference type="ChEBI" id="CHEBI:456216"/>
        <dbReference type="EC" id="2.7.1.39"/>
    </reaction>
</comment>
<evidence type="ECO:0000256" key="1">
    <source>
        <dbReference type="ARBA" id="ARBA00005015"/>
    </source>
</evidence>
<feature type="domain" description="GHMP kinase N-terminal" evidence="14">
    <location>
        <begin position="57"/>
        <end position="139"/>
    </location>
</feature>
<evidence type="ECO:0000256" key="8">
    <source>
        <dbReference type="ARBA" id="ARBA00022741"/>
    </source>
</evidence>
<dbReference type="Pfam" id="PF08544">
    <property type="entry name" value="GHMP_kinases_C"/>
    <property type="match status" value="1"/>
</dbReference>
<dbReference type="NCBIfam" id="NF002288">
    <property type="entry name" value="PRK01212.1-4"/>
    <property type="match status" value="1"/>
</dbReference>
<dbReference type="Gene3D" id="3.30.230.10">
    <property type="match status" value="1"/>
</dbReference>
<dbReference type="GO" id="GO:0004413">
    <property type="term" value="F:homoserine kinase activity"/>
    <property type="evidence" value="ECO:0007669"/>
    <property type="project" value="UniProtKB-EC"/>
</dbReference>
<comment type="caution">
    <text evidence="16">The sequence shown here is derived from an EMBL/GenBank/DDBJ whole genome shotgun (WGS) entry which is preliminary data.</text>
</comment>
<sequence length="299" mass="32239">MVRVIVPATTANLGPGFDTMGLALDMYTEVIMETGGEGIRITSEGEGSEELSCSEDNLIYKCAKKLFDSVEYEPKGLSVRIINGIPLSRGLGSSASAIIAGLLAAREISAANISDYELLKMATEVEGHPDNVAPALFGGFVLSRMEGKEIIYRKIDVDDKLLAVVAIPEFELPTEKSRAILPRAVSREDAIFNIGNASLLVYSLLMKDYSLLRKAMNDRLHEPYRIPLVPGLEEVKRRALGAGAFSAALSGAGPTVIAFADEHNSESVRSAMEEGFRSAGIESDVRILSLNNKGAIVYR</sequence>
<keyword evidence="8 13" id="KW-0547">Nucleotide-binding</keyword>
<protein>
    <recommendedName>
        <fullName evidence="4 13">Homoserine kinase</fullName>
        <shortName evidence="13">HK</shortName>
        <shortName evidence="13">HSK</shortName>
        <ecNumber evidence="3 13">2.7.1.39</ecNumber>
    </recommendedName>
</protein>
<dbReference type="EC" id="2.7.1.39" evidence="3 13"/>
<evidence type="ECO:0000313" key="16">
    <source>
        <dbReference type="EMBL" id="MBP1918896.1"/>
    </source>
</evidence>
<keyword evidence="6 13" id="KW-0808">Transferase</keyword>
<keyword evidence="5 13" id="KW-0028">Amino-acid biosynthesis</keyword>
<organism evidence="16 17">
    <name type="scientific">Youngiibacter multivorans</name>
    <dbReference type="NCBI Taxonomy" id="937251"/>
    <lineage>
        <taxon>Bacteria</taxon>
        <taxon>Bacillati</taxon>
        <taxon>Bacillota</taxon>
        <taxon>Clostridia</taxon>
        <taxon>Eubacteriales</taxon>
        <taxon>Clostridiaceae</taxon>
        <taxon>Youngiibacter</taxon>
    </lineage>
</organism>
<dbReference type="InterPro" id="IPR013750">
    <property type="entry name" value="GHMP_kinase_C_dom"/>
</dbReference>
<dbReference type="InterPro" id="IPR036554">
    <property type="entry name" value="GHMP_kinase_C_sf"/>
</dbReference>
<dbReference type="PANTHER" id="PTHR20861:SF1">
    <property type="entry name" value="HOMOSERINE KINASE"/>
    <property type="match status" value="1"/>
</dbReference>
<evidence type="ECO:0000256" key="2">
    <source>
        <dbReference type="ARBA" id="ARBA00007370"/>
    </source>
</evidence>
<evidence type="ECO:0000256" key="11">
    <source>
        <dbReference type="ARBA" id="ARBA00049375"/>
    </source>
</evidence>
<comment type="pathway">
    <text evidence="1 13">Amino-acid biosynthesis; L-threonine biosynthesis; L-threonine from L-aspartate: step 4/5.</text>
</comment>
<feature type="binding site" evidence="13">
    <location>
        <begin position="86"/>
        <end position="96"/>
    </location>
    <ligand>
        <name>ATP</name>
        <dbReference type="ChEBI" id="CHEBI:30616"/>
    </ligand>
</feature>
<evidence type="ECO:0000259" key="14">
    <source>
        <dbReference type="Pfam" id="PF00288"/>
    </source>
</evidence>
<proteinExistence type="inferred from homology"/>
<evidence type="ECO:0000259" key="15">
    <source>
        <dbReference type="Pfam" id="PF08544"/>
    </source>
</evidence>
<dbReference type="HAMAP" id="MF_00384">
    <property type="entry name" value="Homoser_kinase"/>
    <property type="match status" value="1"/>
</dbReference>
<name>A0ABS4G2X9_9CLOT</name>
<comment type="function">
    <text evidence="12 13">Catalyzes the ATP-dependent phosphorylation of L-homoserine to L-homoserine phosphate.</text>
</comment>
<dbReference type="Gene3D" id="3.30.70.890">
    <property type="entry name" value="GHMP kinase, C-terminal domain"/>
    <property type="match status" value="1"/>
</dbReference>
<comment type="similarity">
    <text evidence="2 13">Belongs to the GHMP kinase family. Homoserine kinase subfamily.</text>
</comment>
<dbReference type="InterPro" id="IPR006203">
    <property type="entry name" value="GHMP_knse_ATP-bd_CS"/>
</dbReference>
<dbReference type="PANTHER" id="PTHR20861">
    <property type="entry name" value="HOMOSERINE/4-DIPHOSPHOCYTIDYL-2-C-METHYL-D-ERYTHRITOL KINASE"/>
    <property type="match status" value="1"/>
</dbReference>